<dbReference type="GO" id="GO:0008483">
    <property type="term" value="F:transaminase activity"/>
    <property type="evidence" value="ECO:0007669"/>
    <property type="project" value="UniProtKB-KW"/>
</dbReference>
<evidence type="ECO:0000259" key="7">
    <source>
        <dbReference type="Pfam" id="PF21478"/>
    </source>
</evidence>
<comment type="catalytic activity">
    <reaction evidence="5">
        <text>N(6)-[(R)-lipoyl]-L-lysyl-[glycine-cleavage complex H protein] + glycine + H(+) = N(6)-[(R)-S(8)-aminomethyldihydrolipoyl]-L-lysyl-[glycine-cleavage complex H protein] + CO2</text>
        <dbReference type="Rhea" id="RHEA:24304"/>
        <dbReference type="Rhea" id="RHEA-COMP:10494"/>
        <dbReference type="Rhea" id="RHEA-COMP:10495"/>
        <dbReference type="ChEBI" id="CHEBI:15378"/>
        <dbReference type="ChEBI" id="CHEBI:16526"/>
        <dbReference type="ChEBI" id="CHEBI:57305"/>
        <dbReference type="ChEBI" id="CHEBI:83099"/>
        <dbReference type="ChEBI" id="CHEBI:83143"/>
        <dbReference type="EC" id="1.4.4.2"/>
    </reaction>
</comment>
<dbReference type="EC" id="1.4.4.2" evidence="2"/>
<gene>
    <name evidence="8" type="ORF">GKO46_06505</name>
    <name evidence="9" type="ORF">GKO48_00505</name>
</gene>
<feature type="domain" description="Glycine dehydrogenase C-terminal" evidence="7">
    <location>
        <begin position="354"/>
        <end position="454"/>
    </location>
</feature>
<dbReference type="AlphaFoldDB" id="A0AAJ5ZFW3"/>
<organism evidence="9 10">
    <name type="scientific">Candidatus Lucifugimonas marina</name>
    <dbReference type="NCBI Taxonomy" id="3038979"/>
    <lineage>
        <taxon>Bacteria</taxon>
        <taxon>Bacillati</taxon>
        <taxon>Chloroflexota</taxon>
        <taxon>Dehalococcoidia</taxon>
        <taxon>SAR202 cluster</taxon>
        <taxon>Candidatus Lucifugimonadales</taxon>
        <taxon>Candidatus Lucifugimonadaceae</taxon>
        <taxon>Candidatus Lucifugimonas</taxon>
    </lineage>
</organism>
<proteinExistence type="predicted"/>
<dbReference type="InterPro" id="IPR049316">
    <property type="entry name" value="GDC-P_C"/>
</dbReference>
<reference evidence="10" key="3">
    <citation type="submission" date="2023-06" db="EMBL/GenBank/DDBJ databases">
        <title>Pangenomics reveal diversification of enzyme families and niche specialization in globally abundant SAR202 bacteria.</title>
        <authorList>
            <person name="Saw J.H.W."/>
        </authorList>
    </citation>
    <scope>NUCLEOTIDE SEQUENCE [LARGE SCALE GENOMIC DNA]</scope>
    <source>
        <strain evidence="10">JH1073</strain>
    </source>
</reference>
<protein>
    <recommendedName>
        <fullName evidence="2">glycine dehydrogenase (aminomethyl-transferring)</fullName>
        <ecNumber evidence="2">1.4.4.2</ecNumber>
    </recommendedName>
</protein>
<dbReference type="GO" id="GO:0005829">
    <property type="term" value="C:cytosol"/>
    <property type="evidence" value="ECO:0007669"/>
    <property type="project" value="TreeGrafter"/>
</dbReference>
<reference evidence="9" key="2">
    <citation type="journal article" date="2023" name="Nat. Commun.">
        <title>Cultivation of marine bacteria of the SAR202 clade.</title>
        <authorList>
            <person name="Lim Y."/>
            <person name="Seo J.H."/>
            <person name="Giovannoni S.J."/>
            <person name="Kang I."/>
            <person name="Cho J.C."/>
        </authorList>
    </citation>
    <scope>NUCLEOTIDE SEQUENCE</scope>
    <source>
        <strain evidence="9">JH1073</strain>
    </source>
</reference>
<dbReference type="InterPro" id="IPR020581">
    <property type="entry name" value="GDC_P"/>
</dbReference>
<evidence type="ECO:0000313" key="9">
    <source>
        <dbReference type="EMBL" id="WFG38147.1"/>
    </source>
</evidence>
<dbReference type="InterPro" id="IPR015421">
    <property type="entry name" value="PyrdxlP-dep_Trfase_major"/>
</dbReference>
<dbReference type="RefSeq" id="WP_342824394.1">
    <property type="nucleotide sequence ID" value="NZ_CP046146.1"/>
</dbReference>
<dbReference type="Proteomes" id="UP001321249">
    <property type="component" value="Unassembled WGS sequence"/>
</dbReference>
<dbReference type="SUPFAM" id="SSF53383">
    <property type="entry name" value="PLP-dependent transferases"/>
    <property type="match status" value="1"/>
</dbReference>
<dbReference type="EMBL" id="WMBE01000002">
    <property type="protein sequence ID" value="MDG0866724.1"/>
    <property type="molecule type" value="Genomic_DNA"/>
</dbReference>
<evidence type="ECO:0000256" key="4">
    <source>
        <dbReference type="ARBA" id="ARBA00023002"/>
    </source>
</evidence>
<evidence type="ECO:0000313" key="8">
    <source>
        <dbReference type="EMBL" id="MDG0866724.1"/>
    </source>
</evidence>
<dbReference type="GO" id="GO:0004375">
    <property type="term" value="F:glycine dehydrogenase (decarboxylating) activity"/>
    <property type="evidence" value="ECO:0007669"/>
    <property type="project" value="UniProtKB-EC"/>
</dbReference>
<sequence length="488" mass="52600">MSITANAGDIDRRLLMDRSVAGRKAFTLPESDVPSQDLPDSSFLRDDVVLPEVSQLEVIRYFSVLSQLNFSIDTNFYPLGSCTMKYNPKINDELSNLPGLADIHPLQPDDTVQGAIRLLKNLQDDLGEITGLPGVSLAPLAGAQGEYAGLLIARAYHEAKNDSKRTVAIVPDSAHGTNPASAAMAGLDVVTVRSDDQGNVDVDNLRELANENTAVFMLTIPSTLGLFEPNILEITKIVHDAGGLVYADGANLNALLGLVKLVDLGVDICHSNLHKTFSTPHGGGGPGSGPVMVTDELAKFLPKPVAIQTEDGYALGTPEQSVGTINGFHGSFSIAARAFAYIKALGLEGLQSVSENAIISANYIQAKLRDKYNLAADRYCMHETVLSATKQKKRGVAGLDIAKRLLDFGIHAPTMYFPLIVDEALMVEPTESESKETLDHFIAVMRQIDDEIDASPELIHEAPHDLPVTRLDEATAARKPVLRWTADE</sequence>
<keyword evidence="9" id="KW-0032">Aminotransferase</keyword>
<evidence type="ECO:0000256" key="2">
    <source>
        <dbReference type="ARBA" id="ARBA00012134"/>
    </source>
</evidence>
<evidence type="ECO:0000313" key="11">
    <source>
        <dbReference type="Proteomes" id="UP001321249"/>
    </source>
</evidence>
<evidence type="ECO:0000256" key="3">
    <source>
        <dbReference type="ARBA" id="ARBA00022898"/>
    </source>
</evidence>
<dbReference type="FunFam" id="3.90.1150.10:FF:000014">
    <property type="entry name" value="Probable glycine dehydrogenase (decarboxylating) subunit 2"/>
    <property type="match status" value="1"/>
</dbReference>
<reference evidence="10 11" key="1">
    <citation type="submission" date="2019-11" db="EMBL/GenBank/DDBJ databases">
        <authorList>
            <person name="Cho J.-C."/>
        </authorList>
    </citation>
    <scope>NUCLEOTIDE SEQUENCE [LARGE SCALE GENOMIC DNA]</scope>
    <source>
        <strain evidence="9 10">JH1073</strain>
        <strain evidence="8 11">JH702</strain>
    </source>
</reference>
<dbReference type="FunFam" id="3.40.640.10:FF:000224">
    <property type="entry name" value="Probable glycine dehydrogenase (decarboxylating) subunit 2"/>
    <property type="match status" value="1"/>
</dbReference>
<dbReference type="GO" id="GO:0016594">
    <property type="term" value="F:glycine binding"/>
    <property type="evidence" value="ECO:0007669"/>
    <property type="project" value="TreeGrafter"/>
</dbReference>
<evidence type="ECO:0000256" key="5">
    <source>
        <dbReference type="ARBA" id="ARBA00049026"/>
    </source>
</evidence>
<comment type="function">
    <text evidence="1">The glycine cleavage system catalyzes the degradation of glycine. The P protein binds the alpha-amino group of glycine through its pyridoxal phosphate cofactor; CO(2) is released and the remaining methylamine moiety is then transferred to the lipoamide cofactor of the H protein.</text>
</comment>
<evidence type="ECO:0000256" key="1">
    <source>
        <dbReference type="ARBA" id="ARBA00003788"/>
    </source>
</evidence>
<dbReference type="Gene3D" id="3.90.1150.10">
    <property type="entry name" value="Aspartate Aminotransferase, domain 1"/>
    <property type="match status" value="1"/>
</dbReference>
<dbReference type="PANTHER" id="PTHR11773:SF1">
    <property type="entry name" value="GLYCINE DEHYDROGENASE (DECARBOXYLATING), MITOCHONDRIAL"/>
    <property type="match status" value="1"/>
</dbReference>
<accession>A0AAJ5ZFW3</accession>
<dbReference type="GO" id="GO:0019464">
    <property type="term" value="P:glycine decarboxylation via glycine cleavage system"/>
    <property type="evidence" value="ECO:0007669"/>
    <property type="project" value="TreeGrafter"/>
</dbReference>
<dbReference type="Gene3D" id="3.40.640.10">
    <property type="entry name" value="Type I PLP-dependent aspartate aminotransferase-like (Major domain)"/>
    <property type="match status" value="1"/>
</dbReference>
<keyword evidence="10" id="KW-1185">Reference proteome</keyword>
<feature type="domain" description="Aminotransferase class V" evidence="6">
    <location>
        <begin position="151"/>
        <end position="282"/>
    </location>
</feature>
<evidence type="ECO:0000259" key="6">
    <source>
        <dbReference type="Pfam" id="PF00266"/>
    </source>
</evidence>
<dbReference type="Gene3D" id="6.20.440.10">
    <property type="match status" value="1"/>
</dbReference>
<keyword evidence="4" id="KW-0560">Oxidoreductase</keyword>
<evidence type="ECO:0000313" key="10">
    <source>
        <dbReference type="Proteomes" id="UP001219901"/>
    </source>
</evidence>
<dbReference type="PANTHER" id="PTHR11773">
    <property type="entry name" value="GLYCINE DEHYDROGENASE, DECARBOXYLATING"/>
    <property type="match status" value="1"/>
</dbReference>
<dbReference type="Pfam" id="PF00266">
    <property type="entry name" value="Aminotran_5"/>
    <property type="match status" value="1"/>
</dbReference>
<keyword evidence="3" id="KW-0663">Pyridoxal phosphate</keyword>
<dbReference type="GO" id="GO:0030170">
    <property type="term" value="F:pyridoxal phosphate binding"/>
    <property type="evidence" value="ECO:0007669"/>
    <property type="project" value="TreeGrafter"/>
</dbReference>
<keyword evidence="9" id="KW-0808">Transferase</keyword>
<name>A0AAJ5ZFW3_9CHLR</name>
<dbReference type="NCBIfam" id="NF003346">
    <property type="entry name" value="PRK04366.1"/>
    <property type="match status" value="1"/>
</dbReference>
<dbReference type="GO" id="GO:0005960">
    <property type="term" value="C:glycine cleavage complex"/>
    <property type="evidence" value="ECO:0007669"/>
    <property type="project" value="TreeGrafter"/>
</dbReference>
<dbReference type="InterPro" id="IPR015424">
    <property type="entry name" value="PyrdxlP-dep_Trfase"/>
</dbReference>
<dbReference type="InterPro" id="IPR000192">
    <property type="entry name" value="Aminotrans_V_dom"/>
</dbReference>
<dbReference type="Pfam" id="PF21478">
    <property type="entry name" value="GcvP2_C"/>
    <property type="match status" value="1"/>
</dbReference>
<dbReference type="Proteomes" id="UP001219901">
    <property type="component" value="Chromosome"/>
</dbReference>
<dbReference type="EMBL" id="CP046147">
    <property type="protein sequence ID" value="WFG38147.1"/>
    <property type="molecule type" value="Genomic_DNA"/>
</dbReference>
<dbReference type="InterPro" id="IPR015422">
    <property type="entry name" value="PyrdxlP-dep_Trfase_small"/>
</dbReference>